<reference evidence="1 2" key="1">
    <citation type="submission" date="2020-09" db="EMBL/GenBank/DDBJ databases">
        <title>De no assembly of potato wild relative species, Solanum commersonii.</title>
        <authorList>
            <person name="Cho K."/>
        </authorList>
    </citation>
    <scope>NUCLEOTIDE SEQUENCE [LARGE SCALE GENOMIC DNA]</scope>
    <source>
        <strain evidence="1">LZ3.2</strain>
        <tissue evidence="1">Leaf</tissue>
    </source>
</reference>
<protein>
    <submittedName>
        <fullName evidence="1">Uncharacterized protein</fullName>
    </submittedName>
</protein>
<gene>
    <name evidence="1" type="ORF">H5410_014457</name>
</gene>
<comment type="caution">
    <text evidence="1">The sequence shown here is derived from an EMBL/GenBank/DDBJ whole genome shotgun (WGS) entry which is preliminary data.</text>
</comment>
<organism evidence="1 2">
    <name type="scientific">Solanum commersonii</name>
    <name type="common">Commerson's wild potato</name>
    <name type="synonym">Commerson's nightshade</name>
    <dbReference type="NCBI Taxonomy" id="4109"/>
    <lineage>
        <taxon>Eukaryota</taxon>
        <taxon>Viridiplantae</taxon>
        <taxon>Streptophyta</taxon>
        <taxon>Embryophyta</taxon>
        <taxon>Tracheophyta</taxon>
        <taxon>Spermatophyta</taxon>
        <taxon>Magnoliopsida</taxon>
        <taxon>eudicotyledons</taxon>
        <taxon>Gunneridae</taxon>
        <taxon>Pentapetalae</taxon>
        <taxon>asterids</taxon>
        <taxon>lamiids</taxon>
        <taxon>Solanales</taxon>
        <taxon>Solanaceae</taxon>
        <taxon>Solanoideae</taxon>
        <taxon>Solaneae</taxon>
        <taxon>Solanum</taxon>
    </lineage>
</organism>
<dbReference type="Proteomes" id="UP000824120">
    <property type="component" value="Chromosome 3"/>
</dbReference>
<evidence type="ECO:0000313" key="1">
    <source>
        <dbReference type="EMBL" id="KAG5614633.1"/>
    </source>
</evidence>
<evidence type="ECO:0000313" key="2">
    <source>
        <dbReference type="Proteomes" id="UP000824120"/>
    </source>
</evidence>
<dbReference type="EMBL" id="JACXVP010000003">
    <property type="protein sequence ID" value="KAG5614633.1"/>
    <property type="molecule type" value="Genomic_DNA"/>
</dbReference>
<dbReference type="AlphaFoldDB" id="A0A9J5ZR02"/>
<name>A0A9J5ZR02_SOLCO</name>
<proteinExistence type="predicted"/>
<sequence length="107" mass="12640">MIFLKHYLLNSDRDSNLYGLISRGINIINRGKRSNGWKYLDNWTSLGAVKSTHPDFISAPNIKESKFFMDSSGWNREKLHQYLPELVVEHSHKKLQYKYLFELSNHL</sequence>
<accession>A0A9J5ZR02</accession>
<keyword evidence="2" id="KW-1185">Reference proteome</keyword>